<accession>A0A062VAG4</accession>
<reference evidence="1 2" key="1">
    <citation type="journal article" date="2013" name="Nature">
        <title>Anaerobic oxidation of methane coupled to nitrate reduction in a novel archaeal lineage.</title>
        <authorList>
            <person name="Haroon M.F."/>
            <person name="Hu S."/>
            <person name="Shi Y."/>
            <person name="Imelfort M."/>
            <person name="Keller J."/>
            <person name="Hugenholtz P."/>
            <person name="Yuan Z."/>
            <person name="Tyson G.W."/>
        </authorList>
    </citation>
    <scope>NUCLEOTIDE SEQUENCE [LARGE SCALE GENOMIC DNA]</scope>
    <source>
        <strain evidence="1 2">ANME-2d</strain>
    </source>
</reference>
<proteinExistence type="predicted"/>
<protein>
    <submittedName>
        <fullName evidence="1">Uncharacterized protein</fullName>
    </submittedName>
</protein>
<keyword evidence="2" id="KW-1185">Reference proteome</keyword>
<evidence type="ECO:0000313" key="2">
    <source>
        <dbReference type="Proteomes" id="UP000027153"/>
    </source>
</evidence>
<dbReference type="RefSeq" id="WP_157833911.1">
    <property type="nucleotide sequence ID" value="NZ_JMIY01000001.1"/>
</dbReference>
<dbReference type="EMBL" id="JMIY01000001">
    <property type="protein sequence ID" value="KCZ73468.1"/>
    <property type="molecule type" value="Genomic_DNA"/>
</dbReference>
<dbReference type="OrthoDB" id="382279at2157"/>
<dbReference type="Proteomes" id="UP000027153">
    <property type="component" value="Unassembled WGS sequence"/>
</dbReference>
<gene>
    <name evidence="1" type="ORF">ANME2D_00536</name>
</gene>
<dbReference type="AlphaFoldDB" id="A0A062VAG4"/>
<name>A0A062VAG4_9EURY</name>
<sequence>MNNVSEVKKAFRAARIAGEQMLSHGRITWDDFSNTMRGYEIELEGMGVDL</sequence>
<comment type="caution">
    <text evidence="1">The sequence shown here is derived from an EMBL/GenBank/DDBJ whole genome shotgun (WGS) entry which is preliminary data.</text>
</comment>
<organism evidence="1 2">
    <name type="scientific">Candidatus Methanoperedens nitratireducens</name>
    <dbReference type="NCBI Taxonomy" id="1392998"/>
    <lineage>
        <taxon>Archaea</taxon>
        <taxon>Methanobacteriati</taxon>
        <taxon>Methanobacteriota</taxon>
        <taxon>Stenosarchaea group</taxon>
        <taxon>Methanomicrobia</taxon>
        <taxon>Methanosarcinales</taxon>
        <taxon>ANME-2 cluster</taxon>
        <taxon>Candidatus Methanoperedentaceae</taxon>
        <taxon>Candidatus Methanoperedens</taxon>
    </lineage>
</organism>
<evidence type="ECO:0000313" key="1">
    <source>
        <dbReference type="EMBL" id="KCZ73468.1"/>
    </source>
</evidence>